<dbReference type="Gene3D" id="3.10.28.10">
    <property type="entry name" value="Homing endonucleases"/>
    <property type="match status" value="1"/>
</dbReference>
<dbReference type="KEGG" id="uth:DKZ56_13470"/>
<protein>
    <recommendedName>
        <fullName evidence="1">DOD-type homing endonuclease domain-containing protein</fullName>
    </recommendedName>
</protein>
<organism evidence="2 3">
    <name type="scientific">Ureibacillus thermophilus</name>
    <dbReference type="NCBI Taxonomy" id="367743"/>
    <lineage>
        <taxon>Bacteria</taxon>
        <taxon>Bacillati</taxon>
        <taxon>Bacillota</taxon>
        <taxon>Bacilli</taxon>
        <taxon>Bacillales</taxon>
        <taxon>Caryophanaceae</taxon>
        <taxon>Ureibacillus</taxon>
    </lineage>
</organism>
<reference evidence="2 3" key="1">
    <citation type="submission" date="2019-02" db="EMBL/GenBank/DDBJ databases">
        <title>Ureibacillus thermophilus.</title>
        <authorList>
            <person name="Sunny J.S."/>
            <person name="Natarajan A."/>
            <person name="Saleena L.M."/>
        </authorList>
    </citation>
    <scope>NUCLEOTIDE SEQUENCE [LARGE SCALE GENOMIC DNA]</scope>
    <source>
        <strain evidence="2 3">LM102</strain>
    </source>
</reference>
<dbReference type="GO" id="GO:0004519">
    <property type="term" value="F:endonuclease activity"/>
    <property type="evidence" value="ECO:0007669"/>
    <property type="project" value="InterPro"/>
</dbReference>
<dbReference type="InterPro" id="IPR004042">
    <property type="entry name" value="Intein_endonuc_central"/>
</dbReference>
<dbReference type="Proteomes" id="UP000291151">
    <property type="component" value="Chromosome"/>
</dbReference>
<dbReference type="AlphaFoldDB" id="A0A4P6UW40"/>
<proteinExistence type="predicted"/>
<sequence length="192" mass="22031">MRILREKGVSIREQPRKHIIDEQFFDRISPNVIYIVGLIQTDGTIHKDLLGFSIIQKDYELLEKIAKEMGANSDILYKGVNNTSVLIVRSKKMVKSLIEKFKLHPNKSKTLEFPPIPEELVPSMLRGNFDGDGHFSKREAGIVTASESFALSLYDSVIFVHRCSISYAPIKPLEERLFILPRNTRMFEFMSS</sequence>
<feature type="domain" description="DOD-type homing endonuclease" evidence="1">
    <location>
        <begin position="35"/>
        <end position="165"/>
    </location>
</feature>
<dbReference type="EMBL" id="CP036528">
    <property type="protein sequence ID" value="QBK26765.1"/>
    <property type="molecule type" value="Genomic_DNA"/>
</dbReference>
<evidence type="ECO:0000259" key="1">
    <source>
        <dbReference type="PROSITE" id="PS50819"/>
    </source>
</evidence>
<gene>
    <name evidence="2" type="ORF">DKZ56_13470</name>
</gene>
<evidence type="ECO:0000313" key="3">
    <source>
        <dbReference type="Proteomes" id="UP000291151"/>
    </source>
</evidence>
<accession>A0A4P6UW40</accession>
<dbReference type="SUPFAM" id="SSF55608">
    <property type="entry name" value="Homing endonucleases"/>
    <property type="match status" value="1"/>
</dbReference>
<dbReference type="PROSITE" id="PS50819">
    <property type="entry name" value="INTEIN_ENDONUCLEASE"/>
    <property type="match status" value="1"/>
</dbReference>
<evidence type="ECO:0000313" key="2">
    <source>
        <dbReference type="EMBL" id="QBK26765.1"/>
    </source>
</evidence>
<dbReference type="InterPro" id="IPR027434">
    <property type="entry name" value="Homing_endonucl"/>
</dbReference>
<dbReference type="RefSeq" id="WP_208650451.1">
    <property type="nucleotide sequence ID" value="NZ_CP036528.1"/>
</dbReference>
<name>A0A4P6UW40_9BACL</name>
<keyword evidence="3" id="KW-1185">Reference proteome</keyword>